<dbReference type="SUPFAM" id="SSF46774">
    <property type="entry name" value="ARID-like"/>
    <property type="match status" value="1"/>
</dbReference>
<name>A0A1X7VCA7_AMPQE</name>
<evidence type="ECO:0000313" key="13">
    <source>
        <dbReference type="Proteomes" id="UP000007879"/>
    </source>
</evidence>
<evidence type="ECO:0000256" key="5">
    <source>
        <dbReference type="ARBA" id="ARBA00023015"/>
    </source>
</evidence>
<evidence type="ECO:0000313" key="12">
    <source>
        <dbReference type="EnsemblMetazoa" id="Aqu2.1.37940_001"/>
    </source>
</evidence>
<dbReference type="InterPro" id="IPR012603">
    <property type="entry name" value="ARID4A/B_PWWP"/>
</dbReference>
<evidence type="ECO:0000256" key="4">
    <source>
        <dbReference type="ARBA" id="ARBA00022853"/>
    </source>
</evidence>
<evidence type="ECO:0000256" key="7">
    <source>
        <dbReference type="ARBA" id="ARBA00023163"/>
    </source>
</evidence>
<feature type="compositionally biased region" description="Polar residues" evidence="10">
    <location>
        <begin position="147"/>
        <end position="163"/>
    </location>
</feature>
<feature type="coiled-coil region" evidence="9">
    <location>
        <begin position="835"/>
        <end position="879"/>
    </location>
</feature>
<feature type="compositionally biased region" description="Basic and acidic residues" evidence="10">
    <location>
        <begin position="424"/>
        <end position="433"/>
    </location>
</feature>
<feature type="compositionally biased region" description="Basic residues" evidence="10">
    <location>
        <begin position="552"/>
        <end position="563"/>
    </location>
</feature>
<dbReference type="PANTHER" id="PTHR13964:SF27">
    <property type="entry name" value="HAT-TRICK, ISOFORM D"/>
    <property type="match status" value="1"/>
</dbReference>
<dbReference type="GO" id="GO:0005634">
    <property type="term" value="C:nucleus"/>
    <property type="evidence" value="ECO:0007669"/>
    <property type="project" value="TreeGrafter"/>
</dbReference>
<dbReference type="STRING" id="400682.A0A1X7VCA7"/>
<evidence type="ECO:0000256" key="9">
    <source>
        <dbReference type="SAM" id="Coils"/>
    </source>
</evidence>
<dbReference type="InParanoid" id="A0A1X7VCA7"/>
<dbReference type="SMART" id="SM00501">
    <property type="entry name" value="BRIGHT"/>
    <property type="match status" value="1"/>
</dbReference>
<keyword evidence="8" id="KW-0539">Nucleus</keyword>
<keyword evidence="6" id="KW-0238">DNA-binding</keyword>
<dbReference type="GO" id="GO:0006325">
    <property type="term" value="P:chromatin organization"/>
    <property type="evidence" value="ECO:0007669"/>
    <property type="project" value="UniProtKB-KW"/>
</dbReference>
<dbReference type="InterPro" id="IPR051232">
    <property type="entry name" value="ARID/SWI1_ChromRemod"/>
</dbReference>
<evidence type="ECO:0000256" key="1">
    <source>
        <dbReference type="ARBA" id="ARBA00022499"/>
    </source>
</evidence>
<feature type="compositionally biased region" description="Polar residues" evidence="10">
    <location>
        <begin position="170"/>
        <end position="179"/>
    </location>
</feature>
<dbReference type="Gene3D" id="2.30.30.140">
    <property type="match status" value="3"/>
</dbReference>
<dbReference type="PANTHER" id="PTHR13964">
    <property type="entry name" value="RBP-RELATED"/>
    <property type="match status" value="1"/>
</dbReference>
<keyword evidence="9" id="KW-0175">Coiled coil</keyword>
<dbReference type="Gene3D" id="1.10.150.60">
    <property type="entry name" value="ARID DNA-binding domain"/>
    <property type="match status" value="1"/>
</dbReference>
<dbReference type="InterPro" id="IPR016197">
    <property type="entry name" value="Chromo-like_dom_sf"/>
</dbReference>
<keyword evidence="1" id="KW-1017">Isopeptide bond</keyword>
<reference evidence="12" key="2">
    <citation type="submission" date="2017-05" db="UniProtKB">
        <authorList>
            <consortium name="EnsemblMetazoa"/>
        </authorList>
    </citation>
    <scope>IDENTIFICATION</scope>
</reference>
<dbReference type="Pfam" id="PF11717">
    <property type="entry name" value="Tudor-knot"/>
    <property type="match status" value="1"/>
</dbReference>
<gene>
    <name evidence="12" type="primary">100639816</name>
</gene>
<dbReference type="SMART" id="SM00333">
    <property type="entry name" value="TUDOR"/>
    <property type="match status" value="1"/>
</dbReference>
<feature type="compositionally biased region" description="Low complexity" evidence="10">
    <location>
        <begin position="582"/>
        <end position="598"/>
    </location>
</feature>
<dbReference type="CDD" id="cd20389">
    <property type="entry name" value="Tudor_ARID4_rpt1"/>
    <property type="match status" value="1"/>
</dbReference>
<feature type="domain" description="ARID" evidence="11">
    <location>
        <begin position="308"/>
        <end position="399"/>
    </location>
</feature>
<evidence type="ECO:0000256" key="8">
    <source>
        <dbReference type="ARBA" id="ARBA00023242"/>
    </source>
</evidence>
<dbReference type="PROSITE" id="PS51011">
    <property type="entry name" value="ARID"/>
    <property type="match status" value="1"/>
</dbReference>
<dbReference type="GO" id="GO:0006357">
    <property type="term" value="P:regulation of transcription by RNA polymerase II"/>
    <property type="evidence" value="ECO:0007669"/>
    <property type="project" value="TreeGrafter"/>
</dbReference>
<dbReference type="InterPro" id="IPR036431">
    <property type="entry name" value="ARID_dom_sf"/>
</dbReference>
<evidence type="ECO:0000256" key="2">
    <source>
        <dbReference type="ARBA" id="ARBA00022553"/>
    </source>
</evidence>
<feature type="compositionally biased region" description="Basic residues" evidence="10">
    <location>
        <begin position="137"/>
        <end position="146"/>
    </location>
</feature>
<dbReference type="OrthoDB" id="10068428at2759"/>
<feature type="region of interest" description="Disordered" evidence="10">
    <location>
        <begin position="541"/>
        <end position="787"/>
    </location>
</feature>
<evidence type="ECO:0000256" key="10">
    <source>
        <dbReference type="SAM" id="MobiDB-lite"/>
    </source>
</evidence>
<keyword evidence="13" id="KW-1185">Reference proteome</keyword>
<dbReference type="CDD" id="cd20104">
    <property type="entry name" value="MBT_PHF20L1-like"/>
    <property type="match status" value="1"/>
</dbReference>
<evidence type="ECO:0000256" key="3">
    <source>
        <dbReference type="ARBA" id="ARBA00022843"/>
    </source>
</evidence>
<feature type="compositionally biased region" description="Low complexity" evidence="10">
    <location>
        <begin position="609"/>
        <end position="622"/>
    </location>
</feature>
<feature type="compositionally biased region" description="Pro residues" evidence="10">
    <location>
        <begin position="710"/>
        <end position="734"/>
    </location>
</feature>
<dbReference type="EnsemblMetazoa" id="XM_011404159.2">
    <property type="protein sequence ID" value="XP_011402461.2"/>
    <property type="gene ID" value="LOC100639816"/>
</dbReference>
<sequence length="909" mass="100207">MTSSDDPPFLNVGTEVSAKYRGAFCEATIKIAKKLVKCKISYTKGGTEVVSNDVIKGPLKVNATVEVRGSDGVYVSGVITRLTDASTYTVVFDDNDERTLKRSSLCLKGARHYSASESLDQMPLTDPENFGTPVHYQSKRGQRKRQPQSSSASPESGNDTTVLSPPKKQATPQATPTNKKQSEEFPVGRCVFLENDRRRSCWLPAVVVPSHFVMDVSEVSEDTVCIRSFKDGRFYAAKVDELHSFSPDKEPLSSMLEGEIQAMFMCKPAIERAMAYLDTGELPWDMQLLDTKESLNSKDEPEPTENQTAEKENFYKRLRQFQEERNIAVPQKPLLCHKELDLFKLHCLVKENGGMERVTQELKWRSLYLQLGLPPATNSSHIIKQAYKKHLNAFDIYERTRLESKSPRGPRKRPAVVSSDNEDESSKVMKLESVDSLTPIVLPPPTSSPSSLPLSSSTESMGESSTADRLVEGGGARGGAQVDQIKVNDRIKVMYGKGRTLQNYEAKVLEVDGLSYYVHYNGWNTRYDEWIDNTRVVEKVTTPSKGVSRPPYARKKQAKLRPKPSKDNSVHPAPDCKPQDTPPTVTMPTVTTPTNTYERPTKGKRRRVSSNTDNSSSDTPSPGESTPVPADKQSPTDGLTLPPPPDSAHSRQIDSSPDTGRSEDIPIKAHVDDSIAVEPSLKEEESEPPLEEREVGGDCDSSSDDESVPVPSPPAPPTGAPPTDRQPPSPPPTLVPSDHQTPSPVDPVDPGLTVQTPTEEEVYGNSNSGMEAESEVMDTPPSPVAPHLLDTLVGRQEVGVAGGGASSDEKMIQREDLDFSIDMSIYNGLNSSERISLIQERMKAIQNKYMELKSEVTYLDRKRRRARKREREVARLMASRGSGLSAEESINNLISASSMQQGMDIEASS</sequence>
<dbReference type="eggNOG" id="KOG2744">
    <property type="taxonomic scope" value="Eukaryota"/>
</dbReference>
<evidence type="ECO:0000259" key="11">
    <source>
        <dbReference type="PROSITE" id="PS51011"/>
    </source>
</evidence>
<dbReference type="Pfam" id="PF08169">
    <property type="entry name" value="RBB1NT"/>
    <property type="match status" value="1"/>
</dbReference>
<organism evidence="12">
    <name type="scientific">Amphimedon queenslandica</name>
    <name type="common">Sponge</name>
    <dbReference type="NCBI Taxonomy" id="400682"/>
    <lineage>
        <taxon>Eukaryota</taxon>
        <taxon>Metazoa</taxon>
        <taxon>Porifera</taxon>
        <taxon>Demospongiae</taxon>
        <taxon>Heteroscleromorpha</taxon>
        <taxon>Haplosclerida</taxon>
        <taxon>Niphatidae</taxon>
        <taxon>Amphimedon</taxon>
    </lineage>
</organism>
<dbReference type="Proteomes" id="UP000007879">
    <property type="component" value="Unassembled WGS sequence"/>
</dbReference>
<feature type="compositionally biased region" description="Low complexity" evidence="10">
    <location>
        <begin position="448"/>
        <end position="465"/>
    </location>
</feature>
<dbReference type="CDD" id="cd20390">
    <property type="entry name" value="Tudor_ARID4_rpt2"/>
    <property type="match status" value="1"/>
</dbReference>
<dbReference type="eggNOG" id="KOG3001">
    <property type="taxonomic scope" value="Eukaryota"/>
</dbReference>
<accession>A0A1X7VCA7</accession>
<dbReference type="SMART" id="SM01014">
    <property type="entry name" value="ARID"/>
    <property type="match status" value="1"/>
</dbReference>
<dbReference type="CDD" id="cd16868">
    <property type="entry name" value="ARID_ARID4"/>
    <property type="match status" value="1"/>
</dbReference>
<dbReference type="EnsemblMetazoa" id="Aqu2.1.37940_001">
    <property type="protein sequence ID" value="Aqu2.1.37940_001"/>
    <property type="gene ID" value="Aqu2.1.37940"/>
</dbReference>
<dbReference type="KEGG" id="aqu:100639816"/>
<dbReference type="AlphaFoldDB" id="A0A1X7VCA7"/>
<dbReference type="InterPro" id="IPR002999">
    <property type="entry name" value="Tudor"/>
</dbReference>
<feature type="region of interest" description="Disordered" evidence="10">
    <location>
        <begin position="402"/>
        <end position="479"/>
    </location>
</feature>
<keyword evidence="7" id="KW-0804">Transcription</keyword>
<keyword evidence="4" id="KW-0156">Chromatin regulator</keyword>
<feature type="region of interest" description="Disordered" evidence="10">
    <location>
        <begin position="118"/>
        <end position="182"/>
    </location>
</feature>
<reference evidence="13" key="1">
    <citation type="journal article" date="2010" name="Nature">
        <title>The Amphimedon queenslandica genome and the evolution of animal complexity.</title>
        <authorList>
            <person name="Srivastava M."/>
            <person name="Simakov O."/>
            <person name="Chapman J."/>
            <person name="Fahey B."/>
            <person name="Gauthier M.E."/>
            <person name="Mitros T."/>
            <person name="Richards G.S."/>
            <person name="Conaco C."/>
            <person name="Dacre M."/>
            <person name="Hellsten U."/>
            <person name="Larroux C."/>
            <person name="Putnam N.H."/>
            <person name="Stanke M."/>
            <person name="Adamska M."/>
            <person name="Darling A."/>
            <person name="Degnan S.M."/>
            <person name="Oakley T.H."/>
            <person name="Plachetzki D.C."/>
            <person name="Zhai Y."/>
            <person name="Adamski M."/>
            <person name="Calcino A."/>
            <person name="Cummins S.F."/>
            <person name="Goodstein D.M."/>
            <person name="Harris C."/>
            <person name="Jackson D.J."/>
            <person name="Leys S.P."/>
            <person name="Shu S."/>
            <person name="Woodcroft B.J."/>
            <person name="Vervoort M."/>
            <person name="Kosik K.S."/>
            <person name="Manning G."/>
            <person name="Degnan B.M."/>
            <person name="Rokhsar D.S."/>
        </authorList>
    </citation>
    <scope>NUCLEOTIDE SEQUENCE [LARGE SCALE GENOMIC DNA]</scope>
</reference>
<dbReference type="SUPFAM" id="SSF63748">
    <property type="entry name" value="Tudor/PWWP/MBT"/>
    <property type="match status" value="1"/>
</dbReference>
<evidence type="ECO:0000256" key="6">
    <source>
        <dbReference type="ARBA" id="ARBA00023125"/>
    </source>
</evidence>
<protein>
    <recommendedName>
        <fullName evidence="11">ARID domain-containing protein</fullName>
    </recommendedName>
</protein>
<keyword evidence="2" id="KW-0597">Phosphoprotein</keyword>
<dbReference type="InterPro" id="IPR001606">
    <property type="entry name" value="ARID_dom"/>
</dbReference>
<proteinExistence type="predicted"/>
<keyword evidence="5" id="KW-0805">Transcription regulation</keyword>
<dbReference type="SUPFAM" id="SSF54160">
    <property type="entry name" value="Chromo domain-like"/>
    <property type="match status" value="1"/>
</dbReference>
<dbReference type="InterPro" id="IPR025995">
    <property type="entry name" value="Tudor-knot"/>
</dbReference>
<dbReference type="Pfam" id="PF01388">
    <property type="entry name" value="ARID"/>
    <property type="match status" value="1"/>
</dbReference>
<dbReference type="GO" id="GO:0000976">
    <property type="term" value="F:transcription cis-regulatory region binding"/>
    <property type="evidence" value="ECO:0007669"/>
    <property type="project" value="TreeGrafter"/>
</dbReference>
<feature type="compositionally biased region" description="Basic and acidic residues" evidence="10">
    <location>
        <begin position="660"/>
        <end position="673"/>
    </location>
</feature>
<keyword evidence="3" id="KW-0832">Ubl conjugation</keyword>